<gene>
    <name evidence="1" type="ORF">OD459_16285</name>
</gene>
<evidence type="ECO:0000313" key="2">
    <source>
        <dbReference type="Proteomes" id="UP001163104"/>
    </source>
</evidence>
<dbReference type="AlphaFoldDB" id="A0AA46PVF9"/>
<name>A0AA46PVF9_CYTFI</name>
<organism evidence="1 2">
    <name type="scientific">Cytobacillus firmus</name>
    <name type="common">Bacillus firmus</name>
    <dbReference type="NCBI Taxonomy" id="1399"/>
    <lineage>
        <taxon>Bacteria</taxon>
        <taxon>Bacillati</taxon>
        <taxon>Bacillota</taxon>
        <taxon>Bacilli</taxon>
        <taxon>Bacillales</taxon>
        <taxon>Bacillaceae</taxon>
        <taxon>Cytobacillus</taxon>
    </lineage>
</organism>
<accession>A0AA46PVF9</accession>
<proteinExistence type="predicted"/>
<dbReference type="EMBL" id="CP107027">
    <property type="protein sequence ID" value="UYG93760.1"/>
    <property type="molecule type" value="Genomic_DNA"/>
</dbReference>
<protein>
    <submittedName>
        <fullName evidence="1">Uncharacterized protein</fullName>
    </submittedName>
</protein>
<dbReference type="Proteomes" id="UP001163104">
    <property type="component" value="Chromosome"/>
</dbReference>
<evidence type="ECO:0000313" key="1">
    <source>
        <dbReference type="EMBL" id="UYG93760.1"/>
    </source>
</evidence>
<reference evidence="1" key="1">
    <citation type="submission" date="2022-10" db="EMBL/GenBank/DDBJ databases">
        <title>Mechanism of multi-heavy metal repair in Cytobacillus Firmus M7.</title>
        <authorList>
            <person name="Li X."/>
            <person name="Yu C."/>
        </authorList>
    </citation>
    <scope>NUCLEOTIDE SEQUENCE</scope>
    <source>
        <strain evidence="1">M7</strain>
    </source>
</reference>
<dbReference type="RefSeq" id="WP_263599251.1">
    <property type="nucleotide sequence ID" value="NZ_CP107027.1"/>
</dbReference>
<sequence>MQIEKLILQIDCWNLQIEWQNLQIEGEILQIEQSNTADAAGFNRKEDKLIPVTGFGRCDV</sequence>